<dbReference type="EMBL" id="AP019368">
    <property type="protein sequence ID" value="BBH54122.1"/>
    <property type="molecule type" value="Genomic_DNA"/>
</dbReference>
<keyword evidence="1" id="KW-0472">Membrane</keyword>
<keyword evidence="4" id="KW-1185">Reference proteome</keyword>
<dbReference type="AlphaFoldDB" id="A0A4P2VYP8"/>
<feature type="transmembrane region" description="Helical" evidence="1">
    <location>
        <begin position="7"/>
        <end position="23"/>
    </location>
</feature>
<accession>A0A4P2VYP8</accession>
<evidence type="ECO:0000256" key="1">
    <source>
        <dbReference type="SAM" id="Phobius"/>
    </source>
</evidence>
<protein>
    <recommendedName>
        <fullName evidence="2">DUF4340 domain-containing protein</fullName>
    </recommendedName>
</protein>
<keyword evidence="1" id="KW-0812">Transmembrane</keyword>
<evidence type="ECO:0000313" key="3">
    <source>
        <dbReference type="EMBL" id="BBH54122.1"/>
    </source>
</evidence>
<sequence>MKYLIKVALGIVAIGALVGVYYGDNYMTEKKEERQKETTYAIFFDTKDVIKFTVQNKNSVFTFARDTFTSPWKIISPIVVAADQDAVNNILAAIQQIAVQQELPRTEPALKGDKGMLTEFGLENTKNSVTIDLKNSEIKQLFIGHDLDIGKKGGASLNSSSVYAMNPAKKLLLVVNNSFISVLENKMLSDFRSKRVGDFQGADVAFLEIKSHENDIILVKDKNNKWEMQKPYAWPGDSVFIDEFLGRYQGLLGQKVYENSEVTPELKKKFNLLPPAGVVNFKDSAGKTLQNFEYGITKDGIFVTMKDGAVAQLNLDLWSDLIPKDKYFRNRQVLLGVNLDHISGIKLSNSTYLRKDNNWYFVESETQQPSVSQPPNAEVLTFFSNWELMAADDLILNATNEDLVKFGLTKPLKTFAFLLGSDSKSKSIEIIVGNRVPNNEKSVYLKRSDAPTVYIVEAGWLSLLAQLYSVGDTSTRQ</sequence>
<dbReference type="Pfam" id="PF14238">
    <property type="entry name" value="DUF4340"/>
    <property type="match status" value="1"/>
</dbReference>
<gene>
    <name evidence="3" type="ORF">JCM31447_25800</name>
</gene>
<dbReference type="InterPro" id="IPR025641">
    <property type="entry name" value="DUF4340"/>
</dbReference>
<reference evidence="3 4" key="1">
    <citation type="submission" date="2018-12" db="EMBL/GenBank/DDBJ databases">
        <title>Rubrispira sanarue gen. nov., sp., nov., a member of the order Silvanigrellales, isolated from a brackish lake in Hamamatsu Japan.</title>
        <authorList>
            <person name="Maejima Y."/>
            <person name="Iino T."/>
            <person name="Muraguchi Y."/>
            <person name="Fukuda K."/>
            <person name="Nojiri H."/>
            <person name="Ohkuma M."/>
            <person name="Moriuchi R."/>
            <person name="Dohra H."/>
            <person name="Kimbara K."/>
            <person name="Shintani M."/>
        </authorList>
    </citation>
    <scope>NUCLEOTIDE SEQUENCE [LARGE SCALE GENOMIC DNA]</scope>
    <source>
        <strain evidence="3 4">RF1110005</strain>
    </source>
</reference>
<evidence type="ECO:0000259" key="2">
    <source>
        <dbReference type="Pfam" id="PF14238"/>
    </source>
</evidence>
<name>A0A4P2VYP8_FLUSA</name>
<dbReference type="RefSeq" id="WP_130611277.1">
    <property type="nucleotide sequence ID" value="NZ_AP019368.1"/>
</dbReference>
<evidence type="ECO:0000313" key="4">
    <source>
        <dbReference type="Proteomes" id="UP000291236"/>
    </source>
</evidence>
<dbReference type="Proteomes" id="UP000291236">
    <property type="component" value="Chromosome"/>
</dbReference>
<keyword evidence="1" id="KW-1133">Transmembrane helix</keyword>
<dbReference type="OrthoDB" id="5289722at2"/>
<organism evidence="3 4">
    <name type="scientific">Fluviispira sanaruensis</name>
    <dbReference type="NCBI Taxonomy" id="2493639"/>
    <lineage>
        <taxon>Bacteria</taxon>
        <taxon>Pseudomonadati</taxon>
        <taxon>Bdellovibrionota</taxon>
        <taxon>Oligoflexia</taxon>
        <taxon>Silvanigrellales</taxon>
        <taxon>Silvanigrellaceae</taxon>
        <taxon>Fluviispira</taxon>
    </lineage>
</organism>
<proteinExistence type="predicted"/>
<dbReference type="KEGG" id="sbf:JCM31447_25800"/>
<feature type="domain" description="DUF4340" evidence="2">
    <location>
        <begin position="72"/>
        <end position="232"/>
    </location>
</feature>